<comment type="similarity">
    <text evidence="1">Belongs to the MurCDEF family. MurE subfamily.</text>
</comment>
<evidence type="ECO:0000256" key="1">
    <source>
        <dbReference type="ARBA" id="ARBA00005898"/>
    </source>
</evidence>
<feature type="domain" description="Mur ligase C-terminal" evidence="2">
    <location>
        <begin position="56"/>
        <end position="182"/>
    </location>
</feature>
<dbReference type="GO" id="GO:0005524">
    <property type="term" value="F:ATP binding"/>
    <property type="evidence" value="ECO:0007669"/>
    <property type="project" value="InterPro"/>
</dbReference>
<feature type="non-terminal residue" evidence="3">
    <location>
        <position position="1"/>
    </location>
</feature>
<dbReference type="Gene3D" id="3.40.1190.10">
    <property type="entry name" value="Mur-like, catalytic domain"/>
    <property type="match status" value="1"/>
</dbReference>
<protein>
    <recommendedName>
        <fullName evidence="2">Mur ligase C-terminal domain-containing protein</fullName>
    </recommendedName>
</protein>
<proteinExistence type="inferred from homology"/>
<dbReference type="SUPFAM" id="SSF53244">
    <property type="entry name" value="MurD-like peptide ligases, peptide-binding domain"/>
    <property type="match status" value="1"/>
</dbReference>
<comment type="caution">
    <text evidence="3">The sequence shown here is derived from an EMBL/GenBank/DDBJ whole genome shotgun (WGS) entry which is preliminary data.</text>
</comment>
<evidence type="ECO:0000259" key="2">
    <source>
        <dbReference type="Pfam" id="PF02875"/>
    </source>
</evidence>
<dbReference type="EMBL" id="BARS01044147">
    <property type="protein sequence ID" value="GAG33041.1"/>
    <property type="molecule type" value="Genomic_DNA"/>
</dbReference>
<dbReference type="FunFam" id="3.90.190.20:FF:000006">
    <property type="entry name" value="UDP-N-acetylmuramoyl-L-alanyl-D-glutamate--2,6-diaminopimelate ligase"/>
    <property type="match status" value="1"/>
</dbReference>
<reference evidence="3" key="1">
    <citation type="journal article" date="2014" name="Front. Microbiol.">
        <title>High frequency of phylogenetically diverse reductive dehalogenase-homologous genes in deep subseafloor sedimentary metagenomes.</title>
        <authorList>
            <person name="Kawai M."/>
            <person name="Futagami T."/>
            <person name="Toyoda A."/>
            <person name="Takaki Y."/>
            <person name="Nishi S."/>
            <person name="Hori S."/>
            <person name="Arai W."/>
            <person name="Tsubouchi T."/>
            <person name="Morono Y."/>
            <person name="Uchiyama I."/>
            <person name="Ito T."/>
            <person name="Fujiyama A."/>
            <person name="Inagaki F."/>
            <person name="Takami H."/>
        </authorList>
    </citation>
    <scope>NUCLEOTIDE SEQUENCE</scope>
    <source>
        <strain evidence="3">Expedition CK06-06</strain>
    </source>
</reference>
<organism evidence="3">
    <name type="scientific">marine sediment metagenome</name>
    <dbReference type="NCBI Taxonomy" id="412755"/>
    <lineage>
        <taxon>unclassified sequences</taxon>
        <taxon>metagenomes</taxon>
        <taxon>ecological metagenomes</taxon>
    </lineage>
</organism>
<dbReference type="InterPro" id="IPR036615">
    <property type="entry name" value="Mur_ligase_C_dom_sf"/>
</dbReference>
<gene>
    <name evidence="3" type="ORF">S01H1_66743</name>
</gene>
<dbReference type="PANTHER" id="PTHR23135:SF4">
    <property type="entry name" value="UDP-N-ACETYLMURAMOYL-L-ALANYL-D-GLUTAMATE--2,6-DIAMINOPIMELATE LIGASE MURE HOMOLOG, CHLOROPLASTIC"/>
    <property type="match status" value="1"/>
</dbReference>
<name>X0Y826_9ZZZZ</name>
<dbReference type="Pfam" id="PF02875">
    <property type="entry name" value="Mur_ligase_C"/>
    <property type="match status" value="1"/>
</dbReference>
<sequence>SAFTWRWGEGSARVRLPLAGRHNIYNFLAAAGAAMRLGVAPGMIAEAAGDLAGVPGRLERVDEGQDFVAFVDYAHSDDALEKVLKSLKQLEGRSIILVFGCGGDRDRTKRPAMAKVAEKMADFVVVTSDNPRSEEPLAIIEDIKVGFNSAAKYAVEPDRRKAIVRAVREAGPGDILLIAGKGHETYQIFADGVTHFDDREELRTAIRAKLERK</sequence>
<dbReference type="AlphaFoldDB" id="X0Y826"/>
<evidence type="ECO:0000313" key="3">
    <source>
        <dbReference type="EMBL" id="GAG33041.1"/>
    </source>
</evidence>
<accession>X0Y826</accession>
<dbReference type="Gene3D" id="3.90.190.20">
    <property type="entry name" value="Mur ligase, C-terminal domain"/>
    <property type="match status" value="1"/>
</dbReference>
<dbReference type="GO" id="GO:0016881">
    <property type="term" value="F:acid-amino acid ligase activity"/>
    <property type="evidence" value="ECO:0007669"/>
    <property type="project" value="InterPro"/>
</dbReference>
<dbReference type="SUPFAM" id="SSF53623">
    <property type="entry name" value="MurD-like peptide ligases, catalytic domain"/>
    <property type="match status" value="1"/>
</dbReference>
<dbReference type="InterPro" id="IPR036565">
    <property type="entry name" value="Mur-like_cat_sf"/>
</dbReference>
<dbReference type="InterPro" id="IPR004101">
    <property type="entry name" value="Mur_ligase_C"/>
</dbReference>
<dbReference type="PANTHER" id="PTHR23135">
    <property type="entry name" value="MUR LIGASE FAMILY MEMBER"/>
    <property type="match status" value="1"/>
</dbReference>